<feature type="transmembrane region" description="Helical" evidence="7">
    <location>
        <begin position="383"/>
        <end position="405"/>
    </location>
</feature>
<evidence type="ECO:0000256" key="1">
    <source>
        <dbReference type="ARBA" id="ARBA00004651"/>
    </source>
</evidence>
<dbReference type="GO" id="GO:0005886">
    <property type="term" value="C:plasma membrane"/>
    <property type="evidence" value="ECO:0007669"/>
    <property type="project" value="UniProtKB-SubCell"/>
</dbReference>
<accession>A0A839Q407</accession>
<dbReference type="InterPro" id="IPR050833">
    <property type="entry name" value="Poly_Biosynth_Transport"/>
</dbReference>
<feature type="transmembrane region" description="Helical" evidence="7">
    <location>
        <begin position="243"/>
        <end position="263"/>
    </location>
</feature>
<evidence type="ECO:0000256" key="7">
    <source>
        <dbReference type="SAM" id="Phobius"/>
    </source>
</evidence>
<keyword evidence="5 7" id="KW-0472">Membrane</keyword>
<evidence type="ECO:0000256" key="2">
    <source>
        <dbReference type="ARBA" id="ARBA00022475"/>
    </source>
</evidence>
<feature type="transmembrane region" description="Helical" evidence="7">
    <location>
        <begin position="42"/>
        <end position="68"/>
    </location>
</feature>
<dbReference type="RefSeq" id="WP_184510548.1">
    <property type="nucleotide sequence ID" value="NZ_JACHVT010000005.1"/>
</dbReference>
<keyword evidence="4 7" id="KW-1133">Transmembrane helix</keyword>
<feature type="transmembrane region" description="Helical" evidence="7">
    <location>
        <begin position="322"/>
        <end position="343"/>
    </location>
</feature>
<feature type="transmembrane region" description="Helical" evidence="7">
    <location>
        <begin position="355"/>
        <end position="377"/>
    </location>
</feature>
<dbReference type="PANTHER" id="PTHR30250">
    <property type="entry name" value="PST FAMILY PREDICTED COLANIC ACID TRANSPORTER"/>
    <property type="match status" value="1"/>
</dbReference>
<dbReference type="Proteomes" id="UP000590811">
    <property type="component" value="Unassembled WGS sequence"/>
</dbReference>
<keyword evidence="3 7" id="KW-0812">Transmembrane</keyword>
<feature type="transmembrane region" description="Helical" evidence="7">
    <location>
        <begin position="297"/>
        <end position="316"/>
    </location>
</feature>
<feature type="transmembrane region" description="Helical" evidence="7">
    <location>
        <begin position="144"/>
        <end position="164"/>
    </location>
</feature>
<name>A0A839Q407_9MICO</name>
<evidence type="ECO:0000256" key="6">
    <source>
        <dbReference type="SAM" id="MobiDB-lite"/>
    </source>
</evidence>
<dbReference type="AlphaFoldDB" id="A0A839Q407"/>
<evidence type="ECO:0000256" key="4">
    <source>
        <dbReference type="ARBA" id="ARBA00022989"/>
    </source>
</evidence>
<feature type="region of interest" description="Disordered" evidence="6">
    <location>
        <begin position="421"/>
        <end position="443"/>
    </location>
</feature>
<keyword evidence="2" id="KW-1003">Cell membrane</keyword>
<gene>
    <name evidence="8" type="ORF">FHW14_002554</name>
</gene>
<evidence type="ECO:0000313" key="8">
    <source>
        <dbReference type="EMBL" id="MBB2987371.1"/>
    </source>
</evidence>
<evidence type="ECO:0000256" key="5">
    <source>
        <dbReference type="ARBA" id="ARBA00023136"/>
    </source>
</evidence>
<protein>
    <submittedName>
        <fullName evidence="8">O-antigen/teichoic acid export membrane protein</fullName>
    </submittedName>
</protein>
<feature type="transmembrane region" description="Helical" evidence="7">
    <location>
        <begin position="80"/>
        <end position="103"/>
    </location>
</feature>
<comment type="subcellular location">
    <subcellularLocation>
        <location evidence="1">Cell membrane</location>
        <topology evidence="1">Multi-pass membrane protein</topology>
    </subcellularLocation>
</comment>
<feature type="transmembrane region" description="Helical" evidence="7">
    <location>
        <begin position="115"/>
        <end position="137"/>
    </location>
</feature>
<dbReference type="EMBL" id="JACHVT010000005">
    <property type="protein sequence ID" value="MBB2987371.1"/>
    <property type="molecule type" value="Genomic_DNA"/>
</dbReference>
<dbReference type="PANTHER" id="PTHR30250:SF11">
    <property type="entry name" value="O-ANTIGEN TRANSPORTER-RELATED"/>
    <property type="match status" value="1"/>
</dbReference>
<evidence type="ECO:0000313" key="9">
    <source>
        <dbReference type="Proteomes" id="UP000590811"/>
    </source>
</evidence>
<organism evidence="8 9">
    <name type="scientific">Terracoccus luteus</name>
    <dbReference type="NCBI Taxonomy" id="53356"/>
    <lineage>
        <taxon>Bacteria</taxon>
        <taxon>Bacillati</taxon>
        <taxon>Actinomycetota</taxon>
        <taxon>Actinomycetes</taxon>
        <taxon>Micrococcales</taxon>
        <taxon>Intrasporangiaceae</taxon>
        <taxon>Terracoccus</taxon>
    </lineage>
</organism>
<evidence type="ECO:0000256" key="3">
    <source>
        <dbReference type="ARBA" id="ARBA00022692"/>
    </source>
</evidence>
<comment type="caution">
    <text evidence="8">The sequence shown here is derived from an EMBL/GenBank/DDBJ whole genome shotgun (WGS) entry which is preliminary data.</text>
</comment>
<reference evidence="8 9" key="1">
    <citation type="submission" date="2020-08" db="EMBL/GenBank/DDBJ databases">
        <title>Genomic Encyclopedia of Type Strains, Phase IV (KMG-V): Genome sequencing to study the core and pangenomes of soil and plant-associated prokaryotes.</title>
        <authorList>
            <person name="Whitman W."/>
        </authorList>
    </citation>
    <scope>NUCLEOTIDE SEQUENCE [LARGE SCALE GENOMIC DNA]</scope>
    <source>
        <strain evidence="8 9">B3ACCR2</strain>
    </source>
</reference>
<feature type="compositionally biased region" description="Basic and acidic residues" evidence="6">
    <location>
        <begin position="425"/>
        <end position="436"/>
    </location>
</feature>
<proteinExistence type="predicted"/>
<sequence>MTTARRGGVLAVATGSAGQLGLAAVANLATSATLPADERGRYVFLVTALALTAPLAGLGSSVGLRRLLPHSDRPGALEHAYLRLTLGCSVAHGVLASAVLGLLGVADAVGGLRDAAAVAALGTGLVLTAQLVELWFARSDFRTGAVYATANALTTVAAAVATLITPTFGAAVTTQAGAMLTVNVVQLLHLRGRRAGEARPAREAPTGDVTAGPPSARTLVRVGAPSLVLTGGLALAFRLDRILLGVIVGPVAVSVYSLAGSFAEMPRFVPASFGQVAYAEAANDRGRTPVRPHLVRAYRWSLPAVALAAVAGLLFVHAVDPVYLGAVVPLLLLLVGELLLVPFDVVMRMVLGGGRVGLSAVVGAGALVASAGVYWVAITVGGMLGAAVASLLVYAGVSVACLLLYRSRPPEMSTVSSVAASLTGTEHHPATKEGTDGRTVAAP</sequence>